<accession>A0A484GGK6</accession>
<name>A0A484GGK6_SOUCH</name>
<protein>
    <submittedName>
        <fullName evidence="1">Uncharacterized protein</fullName>
    </submittedName>
</protein>
<dbReference type="EMBL" id="QWLN02009072">
    <property type="protein sequence ID" value="TEA34591.1"/>
    <property type="molecule type" value="Genomic_DNA"/>
</dbReference>
<evidence type="ECO:0000313" key="1">
    <source>
        <dbReference type="EMBL" id="TEA34591.1"/>
    </source>
</evidence>
<dbReference type="InterPro" id="IPR016187">
    <property type="entry name" value="CTDL_fold"/>
</dbReference>
<keyword evidence="2" id="KW-1185">Reference proteome</keyword>
<dbReference type="AlphaFoldDB" id="A0A484GGK6"/>
<evidence type="ECO:0000313" key="2">
    <source>
        <dbReference type="Proteomes" id="UP000295264"/>
    </source>
</evidence>
<gene>
    <name evidence="1" type="ORF">DBR06_SOUSAS1322310001</name>
</gene>
<dbReference type="Proteomes" id="UP000295264">
    <property type="component" value="Unassembled WGS sequence"/>
</dbReference>
<feature type="non-terminal residue" evidence="1">
    <location>
        <position position="1"/>
    </location>
</feature>
<sequence>FPYFHPLNPKNCIIYGPSGEVLDRDCGSQYRYVCKQQLI</sequence>
<dbReference type="SUPFAM" id="SSF56436">
    <property type="entry name" value="C-type lectin-like"/>
    <property type="match status" value="1"/>
</dbReference>
<reference evidence="1 2" key="1">
    <citation type="journal article" date="2018" name="Genomics">
        <title>Molecular footprints of inshore aquatic adaptation in Indo-Pacific humpback dolphin (Sousa chinensis).</title>
        <authorList>
            <person name="Ming Y."/>
            <person name="Jian J."/>
            <person name="Yu F."/>
            <person name="Yu X."/>
            <person name="Wang J."/>
            <person name="Liu W."/>
        </authorList>
    </citation>
    <scope>NUCLEOTIDE SEQUENCE [LARGE SCALE GENOMIC DNA]</scope>
    <source>
        <strain evidence="1">MY-2018</strain>
        <tissue evidence="1">Skin</tissue>
    </source>
</reference>
<proteinExistence type="predicted"/>
<organism evidence="1 2">
    <name type="scientific">Sousa chinensis</name>
    <name type="common">Indo-pacific humpbacked dolphin</name>
    <name type="synonym">Steno chinensis</name>
    <dbReference type="NCBI Taxonomy" id="103600"/>
    <lineage>
        <taxon>Eukaryota</taxon>
        <taxon>Metazoa</taxon>
        <taxon>Chordata</taxon>
        <taxon>Craniata</taxon>
        <taxon>Vertebrata</taxon>
        <taxon>Euteleostomi</taxon>
        <taxon>Mammalia</taxon>
        <taxon>Eutheria</taxon>
        <taxon>Laurasiatheria</taxon>
        <taxon>Artiodactyla</taxon>
        <taxon>Whippomorpha</taxon>
        <taxon>Cetacea</taxon>
        <taxon>Odontoceti</taxon>
        <taxon>Delphinidae</taxon>
        <taxon>Sousa</taxon>
    </lineage>
</organism>
<comment type="caution">
    <text evidence="1">The sequence shown here is derived from an EMBL/GenBank/DDBJ whole genome shotgun (WGS) entry which is preliminary data.</text>
</comment>